<dbReference type="PATRIC" id="fig|1227466.3.peg.1638"/>
<proteinExistence type="predicted"/>
<evidence type="ECO:0000256" key="1">
    <source>
        <dbReference type="SAM" id="MobiDB-lite"/>
    </source>
</evidence>
<evidence type="ECO:0000313" key="3">
    <source>
        <dbReference type="Proteomes" id="UP000011509"/>
    </source>
</evidence>
<protein>
    <submittedName>
        <fullName evidence="2">Uncharacterized protein</fullName>
    </submittedName>
</protein>
<feature type="compositionally biased region" description="Acidic residues" evidence="1">
    <location>
        <begin position="1"/>
        <end position="18"/>
    </location>
</feature>
<dbReference type="EMBL" id="AOJL01000032">
    <property type="protein sequence ID" value="ELZ47877.1"/>
    <property type="molecule type" value="Genomic_DNA"/>
</dbReference>
<organism evidence="2 3">
    <name type="scientific">Halorubrum coriense DSM 10284</name>
    <dbReference type="NCBI Taxonomy" id="1227466"/>
    <lineage>
        <taxon>Archaea</taxon>
        <taxon>Methanobacteriati</taxon>
        <taxon>Methanobacteriota</taxon>
        <taxon>Stenosarchaea group</taxon>
        <taxon>Halobacteria</taxon>
        <taxon>Halobacteriales</taxon>
        <taxon>Haloferacaceae</taxon>
        <taxon>Halorubrum</taxon>
    </lineage>
</organism>
<gene>
    <name evidence="2" type="ORF">C464_08145</name>
</gene>
<dbReference type="Proteomes" id="UP000011509">
    <property type="component" value="Unassembled WGS sequence"/>
</dbReference>
<comment type="caution">
    <text evidence="2">The sequence shown here is derived from an EMBL/GenBank/DDBJ whole genome shotgun (WGS) entry which is preliminary data.</text>
</comment>
<evidence type="ECO:0000313" key="2">
    <source>
        <dbReference type="EMBL" id="ELZ47877.1"/>
    </source>
</evidence>
<reference evidence="2 3" key="1">
    <citation type="journal article" date="2014" name="PLoS Genet.">
        <title>Phylogenetically driven sequencing of extremely halophilic archaea reveals strategies for static and dynamic osmo-response.</title>
        <authorList>
            <person name="Becker E.A."/>
            <person name="Seitzer P.M."/>
            <person name="Tritt A."/>
            <person name="Larsen D."/>
            <person name="Krusor M."/>
            <person name="Yao A.I."/>
            <person name="Wu D."/>
            <person name="Madern D."/>
            <person name="Eisen J.A."/>
            <person name="Darling A.E."/>
            <person name="Facciotti M.T."/>
        </authorList>
    </citation>
    <scope>NUCLEOTIDE SEQUENCE [LARGE SCALE GENOMIC DNA]</scope>
    <source>
        <strain evidence="2 3">DSM 10284</strain>
    </source>
</reference>
<keyword evidence="3" id="KW-1185">Reference proteome</keyword>
<dbReference type="STRING" id="1227466.C464_08145"/>
<dbReference type="AlphaFoldDB" id="M0ELV7"/>
<accession>M0ELV7</accession>
<feature type="region of interest" description="Disordered" evidence="1">
    <location>
        <begin position="1"/>
        <end position="33"/>
    </location>
</feature>
<sequence length="103" mass="11279">MADDDTQSGFDDVGEEGELVTASMMGPSPETVRLGGAISTTRILIEIDREEEGASYRATAGGLTMTRQSLSRIHQDDERRGWYLDARADNERVDEALADISTQ</sequence>
<name>M0ELV7_9EURY</name>
<dbReference type="RefSeq" id="WP_006113140.1">
    <property type="nucleotide sequence ID" value="NZ_AOJL01000032.1"/>
</dbReference>